<protein>
    <recommendedName>
        <fullName evidence="1">DUF1985 domain-containing protein</fullName>
    </recommendedName>
</protein>
<evidence type="ECO:0000259" key="1">
    <source>
        <dbReference type="Pfam" id="PF09331"/>
    </source>
</evidence>
<organism evidence="2">
    <name type="scientific">Brassica cretica</name>
    <name type="common">Mustard</name>
    <dbReference type="NCBI Taxonomy" id="69181"/>
    <lineage>
        <taxon>Eukaryota</taxon>
        <taxon>Viridiplantae</taxon>
        <taxon>Streptophyta</taxon>
        <taxon>Embryophyta</taxon>
        <taxon>Tracheophyta</taxon>
        <taxon>Spermatophyta</taxon>
        <taxon>Magnoliopsida</taxon>
        <taxon>eudicotyledons</taxon>
        <taxon>Gunneridae</taxon>
        <taxon>Pentapetalae</taxon>
        <taxon>rosids</taxon>
        <taxon>malvids</taxon>
        <taxon>Brassicales</taxon>
        <taxon>Brassicaceae</taxon>
        <taxon>Brassiceae</taxon>
        <taxon>Brassica</taxon>
    </lineage>
</organism>
<reference evidence="2" key="1">
    <citation type="submission" date="2019-12" db="EMBL/GenBank/DDBJ databases">
        <title>Genome sequencing and annotation of Brassica cretica.</title>
        <authorList>
            <person name="Studholme D.J."/>
            <person name="Sarris P.F."/>
        </authorList>
    </citation>
    <scope>NUCLEOTIDE SEQUENCE</scope>
    <source>
        <strain evidence="2">PFS-102/07</strain>
        <tissue evidence="2">Leaf</tissue>
    </source>
</reference>
<proteinExistence type="predicted"/>
<dbReference type="InterPro" id="IPR015410">
    <property type="entry name" value="DUF1985"/>
</dbReference>
<name>A0A8S9IML1_BRACR</name>
<comment type="caution">
    <text evidence="2">The sequence shown here is derived from an EMBL/GenBank/DDBJ whole genome shotgun (WGS) entry which is preliminary data.</text>
</comment>
<gene>
    <name evidence="2" type="ORF">F2Q70_00005026</name>
</gene>
<accession>A0A8S9IML1</accession>
<dbReference type="Pfam" id="PF09331">
    <property type="entry name" value="DUF1985"/>
    <property type="match status" value="1"/>
</dbReference>
<dbReference type="EMBL" id="QGKY02001015">
    <property type="protein sequence ID" value="KAF2571118.1"/>
    <property type="molecule type" value="Genomic_DNA"/>
</dbReference>
<evidence type="ECO:0000313" key="2">
    <source>
        <dbReference type="EMBL" id="KAF2571118.1"/>
    </source>
</evidence>
<dbReference type="AlphaFoldDB" id="A0A8S9IML1"/>
<feature type="domain" description="DUF1985" evidence="1">
    <location>
        <begin position="67"/>
        <end position="142"/>
    </location>
</feature>
<sequence length="545" mass="60818">MVSSRIVDLPKDDVTDAMLPIPEMMFAASEEPVGVRVLTYQSSRAINHILNSLEEDEIQTLCMSPFAKAKSKMNINEKPYWPELFGKAEDLRVSTALKMLRRKTVTEKEVRIKLACLAIVSSVPLATNLKMKMIKEHAEAMNTIAVKGFALALTKVVLETCSSSESDSCDEDDDLTHKKTKKQTLSPGHAREVDKKTDILVRSIIPEDPDRPIVAANLVWADEVVDVKVENLLKLITQRHLFTAEMFKGGATKLDVKRMREIAKAGGSRRGKLNLIHTWKHTRITKFASFKTTVMVSIQNLLNNFKEEVIRSVMQINSSANTTTQPARPNGDATNKAQHKLDIVQPQRDSNDEIIAQVMRNLSQYSTLPHNESVCPGSDGRTGHTASRLPFVLQTQDPSFDDATLSANSHTKEATEVSVQAGQIVHNSSRHLLDLRHKALISIVPLYQPIVRFTPRTDPKRLYGPSFSLGMTQAENPPPPGPRCDPKSTIYKLLLQTTEIPSNRRIKHSCLTHSFTKKLTLMFLTTTTISYYAILSLCHGVSSFS</sequence>